<dbReference type="RefSeq" id="WP_377022044.1">
    <property type="nucleotide sequence ID" value="NZ_JBHLTS010000019.1"/>
</dbReference>
<dbReference type="Pfam" id="PF16411">
    <property type="entry name" value="SusF_SusE"/>
    <property type="match status" value="1"/>
</dbReference>
<dbReference type="Pfam" id="PF14292">
    <property type="entry name" value="SusE"/>
    <property type="match status" value="1"/>
</dbReference>
<dbReference type="PROSITE" id="PS51257">
    <property type="entry name" value="PROKAR_LIPOPROTEIN"/>
    <property type="match status" value="1"/>
</dbReference>
<name>A0ABV6L3Y9_9SPHI</name>
<dbReference type="Gene3D" id="2.60.40.3620">
    <property type="match status" value="2"/>
</dbReference>
<evidence type="ECO:0000256" key="1">
    <source>
        <dbReference type="SAM" id="SignalP"/>
    </source>
</evidence>
<organism evidence="4 5">
    <name type="scientific">Mucilaginibacter angelicae</name>
    <dbReference type="NCBI Taxonomy" id="869718"/>
    <lineage>
        <taxon>Bacteria</taxon>
        <taxon>Pseudomonadati</taxon>
        <taxon>Bacteroidota</taxon>
        <taxon>Sphingobacteriia</taxon>
        <taxon>Sphingobacteriales</taxon>
        <taxon>Sphingobacteriaceae</taxon>
        <taxon>Mucilaginibacter</taxon>
    </lineage>
</organism>
<feature type="domain" description="SusE outer membrane protein" evidence="2">
    <location>
        <begin position="32"/>
        <end position="133"/>
    </location>
</feature>
<keyword evidence="5" id="KW-1185">Reference proteome</keyword>
<accession>A0ABV6L3Y9</accession>
<reference evidence="4 5" key="1">
    <citation type="submission" date="2024-09" db="EMBL/GenBank/DDBJ databases">
        <authorList>
            <person name="Sun Q."/>
            <person name="Mori K."/>
        </authorList>
    </citation>
    <scope>NUCLEOTIDE SEQUENCE [LARGE SCALE GENOMIC DNA]</scope>
    <source>
        <strain evidence="4 5">NCAIM B.02415</strain>
    </source>
</reference>
<dbReference type="InterPro" id="IPR025970">
    <property type="entry name" value="SusE"/>
</dbReference>
<evidence type="ECO:0000313" key="4">
    <source>
        <dbReference type="EMBL" id="MFC0514190.1"/>
    </source>
</evidence>
<feature type="domain" description="Outer membrane protein SusF/SusE-like C-terminal" evidence="3">
    <location>
        <begin position="259"/>
        <end position="350"/>
    </location>
</feature>
<dbReference type="Proteomes" id="UP001589828">
    <property type="component" value="Unassembled WGS sequence"/>
</dbReference>
<protein>
    <submittedName>
        <fullName evidence="4">SusE domain-containing protein</fullName>
    </submittedName>
</protein>
<evidence type="ECO:0000259" key="3">
    <source>
        <dbReference type="Pfam" id="PF16411"/>
    </source>
</evidence>
<evidence type="ECO:0000259" key="2">
    <source>
        <dbReference type="Pfam" id="PF14292"/>
    </source>
</evidence>
<sequence>MKKLINFSIILVSCMAFACKKDAKLTVLQPVGFDSSIKASTNTVALSAATDDASVITFSWPAVVYPIKASVTYTLQVDVPADTVGTTAWANAKNIVVGDDVLSKSYKGSDLNTLAISMGIEPNTTGKLVFRIQATQDRNAYTKGLAVTISPYQVFTGFPALYVPGDYQGWSPGTAPSIVALQSNKIYEGYVYFPAGGTYHFKFTSDKDWNHINYGYAGDGKLSTDGLAGDLVLPDAGYYELSANTNNLTWTYTKTTWGIIGDATPGGWGGDTQMTYDVAKQVWTLTCDMSSSGSFKFRANGAWSIDFGITKDGKLTYADSPVYGYNGTLDNLTVPTSGNYTITLDLHDPNNYNYKLHKN</sequence>
<dbReference type="EMBL" id="JBHLTS010000019">
    <property type="protein sequence ID" value="MFC0514190.1"/>
    <property type="molecule type" value="Genomic_DNA"/>
</dbReference>
<gene>
    <name evidence="4" type="ORF">ACFFGT_08270</name>
</gene>
<feature type="signal peptide" evidence="1">
    <location>
        <begin position="1"/>
        <end position="18"/>
    </location>
</feature>
<feature type="chain" id="PRO_5046319575" evidence="1">
    <location>
        <begin position="19"/>
        <end position="359"/>
    </location>
</feature>
<evidence type="ECO:0000313" key="5">
    <source>
        <dbReference type="Proteomes" id="UP001589828"/>
    </source>
</evidence>
<dbReference type="CDD" id="cd12956">
    <property type="entry name" value="CBM_SusE-F_like"/>
    <property type="match status" value="1"/>
</dbReference>
<dbReference type="CDD" id="cd12967">
    <property type="entry name" value="CBM_SusE-F_like_u1"/>
    <property type="match status" value="1"/>
</dbReference>
<comment type="caution">
    <text evidence="4">The sequence shown here is derived from an EMBL/GenBank/DDBJ whole genome shotgun (WGS) entry which is preliminary data.</text>
</comment>
<keyword evidence="1" id="KW-0732">Signal</keyword>
<proteinExistence type="predicted"/>
<dbReference type="InterPro" id="IPR032187">
    <property type="entry name" value="SusF/SusE-like_C"/>
</dbReference>